<sequence length="71" mass="7591">MHVETVMIHVRFAPDGTVTEIGERPAAVPAQAWFNLLSLKATGPYQALAGGRGVFRLARSEIESLKGEVAA</sequence>
<accession>A0A248JPA9</accession>
<dbReference type="RefSeq" id="WP_004271677.1">
    <property type="nucleotide sequence ID" value="NZ_CP022110.1"/>
</dbReference>
<keyword evidence="2" id="KW-1185">Reference proteome</keyword>
<proteinExistence type="predicted"/>
<reference evidence="1 2" key="1">
    <citation type="submission" date="2017-06" db="EMBL/GenBank/DDBJ databases">
        <title>Complete genome sequence of Nitrospirillum amazonense strain CBAmC, an endophytic nitrogen-fixing and plant growth-promoting bacterium, isolated from sugarcane.</title>
        <authorList>
            <person name="Schwab S."/>
            <person name="dos Santos Teixeira K.R."/>
            <person name="Simoes Araujo J.L."/>
            <person name="Soares Vidal M."/>
            <person name="Borges de Freitas H.R."/>
            <person name="Rivello Crivelaro A.L."/>
            <person name="Bueno de Camargo Nunes A."/>
            <person name="dos Santos C.M."/>
            <person name="Palmeira da Silva Rosa D."/>
            <person name="da Silva Padilha D."/>
            <person name="da Silva E."/>
            <person name="Araujo Terra L."/>
            <person name="Soares Mendes V."/>
            <person name="Farinelli L."/>
            <person name="Magalhaes Cruz L."/>
            <person name="Baldani J.I."/>
        </authorList>
    </citation>
    <scope>NUCLEOTIDE SEQUENCE [LARGE SCALE GENOMIC DNA]</scope>
    <source>
        <strain evidence="1 2">CBAmC</strain>
    </source>
</reference>
<dbReference type="EMBL" id="CP022110">
    <property type="protein sequence ID" value="ASG20341.1"/>
    <property type="molecule type" value="Genomic_DNA"/>
</dbReference>
<dbReference type="Proteomes" id="UP000197153">
    <property type="component" value="Chromosome 1"/>
</dbReference>
<dbReference type="AlphaFoldDB" id="A0A248JPA9"/>
<evidence type="ECO:0000313" key="1">
    <source>
        <dbReference type="EMBL" id="ASG20341.1"/>
    </source>
</evidence>
<name>A0A248JPA9_9PROT</name>
<protein>
    <submittedName>
        <fullName evidence="1">Uncharacterized protein</fullName>
    </submittedName>
</protein>
<organism evidence="1 2">
    <name type="scientific">Nitrospirillum viridazoti CBAmc</name>
    <dbReference type="NCBI Taxonomy" id="1441467"/>
    <lineage>
        <taxon>Bacteria</taxon>
        <taxon>Pseudomonadati</taxon>
        <taxon>Pseudomonadota</taxon>
        <taxon>Alphaproteobacteria</taxon>
        <taxon>Rhodospirillales</taxon>
        <taxon>Azospirillaceae</taxon>
        <taxon>Nitrospirillum</taxon>
        <taxon>Nitrospirillum viridazoti</taxon>
    </lineage>
</organism>
<dbReference type="KEGG" id="nao:Y958_05530"/>
<evidence type="ECO:0000313" key="2">
    <source>
        <dbReference type="Proteomes" id="UP000197153"/>
    </source>
</evidence>
<gene>
    <name evidence="1" type="ORF">Y958_05530</name>
</gene>